<dbReference type="InterPro" id="IPR023296">
    <property type="entry name" value="Glyco_hydro_beta-prop_sf"/>
</dbReference>
<dbReference type="PANTHER" id="PTHR43301">
    <property type="entry name" value="ARABINAN ENDO-1,5-ALPHA-L-ARABINOSIDASE"/>
    <property type="match status" value="1"/>
</dbReference>
<evidence type="ECO:0000256" key="2">
    <source>
        <dbReference type="ARBA" id="ARBA00009865"/>
    </source>
</evidence>
<dbReference type="GO" id="GO:0016787">
    <property type="term" value="F:hydrolase activity"/>
    <property type="evidence" value="ECO:0007669"/>
    <property type="project" value="UniProtKB-KW"/>
</dbReference>
<gene>
    <name evidence="6" type="ORF">ACFSW5_18080</name>
</gene>
<keyword evidence="3 5" id="KW-0378">Hydrolase</keyword>
<dbReference type="Pfam" id="PF04616">
    <property type="entry name" value="Glyco_hydro_43"/>
    <property type="match status" value="1"/>
</dbReference>
<comment type="similarity">
    <text evidence="2 5">Belongs to the glycosyl hydrolase 43 family.</text>
</comment>
<dbReference type="RefSeq" id="WP_379276026.1">
    <property type="nucleotide sequence ID" value="NZ_JBHUGT010000023.1"/>
</dbReference>
<sequence>MPHRADIRIRDPFVLAEETDRYYYLYGTTDGNVWSGPATGFDVYRSRDLEHWEGPYPAFRPKAGFWADRHFWAPEVYRYEGRYYMFASFKSEEKRRGTQVLAADGPLGPFEPLAGEPVTPRDWECLDGTLHIERDGTPWIVFCHEWLQVKDGRMAAMPLTRDLREAAGEPVVLFRASEAPWTVAGQDGTVYVTDGPYLHRLSSGELLMLWSSMSRHGYAIGIARSESGTALGPWTHDPEPLLPEDGGHGMLFRAFGGELMLAMHAPNGQPDERAVFCRIEEGDGTLKALRSR</sequence>
<evidence type="ECO:0000256" key="5">
    <source>
        <dbReference type="RuleBase" id="RU361187"/>
    </source>
</evidence>
<keyword evidence="4 5" id="KW-0326">Glycosidase</keyword>
<proteinExistence type="inferred from homology"/>
<accession>A0ABW5R301</accession>
<reference evidence="7" key="1">
    <citation type="journal article" date="2019" name="Int. J. Syst. Evol. Microbiol.">
        <title>The Global Catalogue of Microorganisms (GCM) 10K type strain sequencing project: providing services to taxonomists for standard genome sequencing and annotation.</title>
        <authorList>
            <consortium name="The Broad Institute Genomics Platform"/>
            <consortium name="The Broad Institute Genome Sequencing Center for Infectious Disease"/>
            <person name="Wu L."/>
            <person name="Ma J."/>
        </authorList>
    </citation>
    <scope>NUCLEOTIDE SEQUENCE [LARGE SCALE GENOMIC DNA]</scope>
    <source>
        <strain evidence="7">TISTR 1827</strain>
    </source>
</reference>
<evidence type="ECO:0000256" key="3">
    <source>
        <dbReference type="ARBA" id="ARBA00022801"/>
    </source>
</evidence>
<protein>
    <submittedName>
        <fullName evidence="6">Glycoside hydrolase family 43 protein</fullName>
    </submittedName>
</protein>
<evidence type="ECO:0000313" key="7">
    <source>
        <dbReference type="Proteomes" id="UP001597493"/>
    </source>
</evidence>
<dbReference type="SUPFAM" id="SSF75005">
    <property type="entry name" value="Arabinanase/levansucrase/invertase"/>
    <property type="match status" value="1"/>
</dbReference>
<dbReference type="CDD" id="cd08981">
    <property type="entry name" value="GH43_Bt1873-like"/>
    <property type="match status" value="1"/>
</dbReference>
<dbReference type="EMBL" id="JBHUMY010000023">
    <property type="protein sequence ID" value="MFD2662168.1"/>
    <property type="molecule type" value="Genomic_DNA"/>
</dbReference>
<name>A0ABW5R301_9BACL</name>
<dbReference type="PANTHER" id="PTHR43301:SF3">
    <property type="entry name" value="ARABINAN ENDO-1,5-ALPHA-L-ARABINOSIDASE A-RELATED"/>
    <property type="match status" value="1"/>
</dbReference>
<dbReference type="InterPro" id="IPR050727">
    <property type="entry name" value="GH43_arabinanases"/>
</dbReference>
<comment type="pathway">
    <text evidence="1">Glycan metabolism; L-arabinan degradation.</text>
</comment>
<evidence type="ECO:0000313" key="6">
    <source>
        <dbReference type="EMBL" id="MFD2662168.1"/>
    </source>
</evidence>
<organism evidence="6 7">
    <name type="scientific">Paenibacillus thailandensis</name>
    <dbReference type="NCBI Taxonomy" id="393250"/>
    <lineage>
        <taxon>Bacteria</taxon>
        <taxon>Bacillati</taxon>
        <taxon>Bacillota</taxon>
        <taxon>Bacilli</taxon>
        <taxon>Bacillales</taxon>
        <taxon>Paenibacillaceae</taxon>
        <taxon>Paenibacillus</taxon>
    </lineage>
</organism>
<keyword evidence="7" id="KW-1185">Reference proteome</keyword>
<dbReference type="Proteomes" id="UP001597493">
    <property type="component" value="Unassembled WGS sequence"/>
</dbReference>
<comment type="caution">
    <text evidence="6">The sequence shown here is derived from an EMBL/GenBank/DDBJ whole genome shotgun (WGS) entry which is preliminary data.</text>
</comment>
<dbReference type="Gene3D" id="2.115.10.20">
    <property type="entry name" value="Glycosyl hydrolase domain, family 43"/>
    <property type="match status" value="1"/>
</dbReference>
<evidence type="ECO:0000256" key="4">
    <source>
        <dbReference type="ARBA" id="ARBA00023295"/>
    </source>
</evidence>
<evidence type="ECO:0000256" key="1">
    <source>
        <dbReference type="ARBA" id="ARBA00004834"/>
    </source>
</evidence>
<dbReference type="InterPro" id="IPR006710">
    <property type="entry name" value="Glyco_hydro_43"/>
</dbReference>